<dbReference type="InterPro" id="IPR036388">
    <property type="entry name" value="WH-like_DNA-bd_sf"/>
</dbReference>
<dbReference type="InterPro" id="IPR039425">
    <property type="entry name" value="RNA_pol_sigma-70-like"/>
</dbReference>
<evidence type="ECO:0000259" key="6">
    <source>
        <dbReference type="Pfam" id="PF08281"/>
    </source>
</evidence>
<dbReference type="GO" id="GO:0003677">
    <property type="term" value="F:DNA binding"/>
    <property type="evidence" value="ECO:0007669"/>
    <property type="project" value="InterPro"/>
</dbReference>
<dbReference type="CDD" id="cd06171">
    <property type="entry name" value="Sigma70_r4"/>
    <property type="match status" value="1"/>
</dbReference>
<accession>A0A1H3X533</accession>
<gene>
    <name evidence="7" type="ORF">SAMN05660964_00586</name>
</gene>
<dbReference type="Pfam" id="PF08281">
    <property type="entry name" value="Sigma70_r4_2"/>
    <property type="match status" value="1"/>
</dbReference>
<dbReference type="InterPro" id="IPR014284">
    <property type="entry name" value="RNA_pol_sigma-70_dom"/>
</dbReference>
<dbReference type="Pfam" id="PF04542">
    <property type="entry name" value="Sigma70_r2"/>
    <property type="match status" value="1"/>
</dbReference>
<dbReference type="InterPro" id="IPR013324">
    <property type="entry name" value="RNA_pol_sigma_r3/r4-like"/>
</dbReference>
<dbReference type="GO" id="GO:0016987">
    <property type="term" value="F:sigma factor activity"/>
    <property type="evidence" value="ECO:0007669"/>
    <property type="project" value="UniProtKB-KW"/>
</dbReference>
<dbReference type="PANTHER" id="PTHR43133:SF62">
    <property type="entry name" value="RNA POLYMERASE SIGMA FACTOR SIGZ"/>
    <property type="match status" value="1"/>
</dbReference>
<dbReference type="InterPro" id="IPR013249">
    <property type="entry name" value="RNA_pol_sigma70_r4_t2"/>
</dbReference>
<dbReference type="NCBIfam" id="TIGR02937">
    <property type="entry name" value="sigma70-ECF"/>
    <property type="match status" value="1"/>
</dbReference>
<dbReference type="SUPFAM" id="SSF88946">
    <property type="entry name" value="Sigma2 domain of RNA polymerase sigma factors"/>
    <property type="match status" value="1"/>
</dbReference>
<keyword evidence="2" id="KW-0805">Transcription regulation</keyword>
<dbReference type="InterPro" id="IPR007627">
    <property type="entry name" value="RNA_pol_sigma70_r2"/>
</dbReference>
<dbReference type="OrthoDB" id="9784272at2"/>
<dbReference type="Proteomes" id="UP000199397">
    <property type="component" value="Unassembled WGS sequence"/>
</dbReference>
<dbReference type="SUPFAM" id="SSF88659">
    <property type="entry name" value="Sigma3 and sigma4 domains of RNA polymerase sigma factors"/>
    <property type="match status" value="1"/>
</dbReference>
<keyword evidence="4" id="KW-0804">Transcription</keyword>
<keyword evidence="8" id="KW-1185">Reference proteome</keyword>
<dbReference type="PANTHER" id="PTHR43133">
    <property type="entry name" value="RNA POLYMERASE ECF-TYPE SIGMA FACTO"/>
    <property type="match status" value="1"/>
</dbReference>
<sequence>MAHDQAELYPLLAQVQRGDQQALGNFYDATVGRVYAIALKVTANPALAEEIVSDVYLQVWRAAGSYSAERATPLAWLLMMAHSRAIDALRKESVTTKQQVELSDDFEAADPDTPNPLDLTLAVEADSALQTALQLLDAPQRQLIALAFYRGLSHQEIAAHTGEPLGTIKTQLRRAQAILRAALADSFPDRGVS</sequence>
<evidence type="ECO:0000256" key="1">
    <source>
        <dbReference type="ARBA" id="ARBA00010641"/>
    </source>
</evidence>
<evidence type="ECO:0000259" key="5">
    <source>
        <dbReference type="Pfam" id="PF04542"/>
    </source>
</evidence>
<dbReference type="STRING" id="525918.SAMN05660964_00586"/>
<evidence type="ECO:0000256" key="2">
    <source>
        <dbReference type="ARBA" id="ARBA00023015"/>
    </source>
</evidence>
<feature type="domain" description="RNA polymerase sigma-70 region 2" evidence="5">
    <location>
        <begin position="27"/>
        <end position="93"/>
    </location>
</feature>
<name>A0A1H3X533_9GAMM</name>
<dbReference type="InterPro" id="IPR013325">
    <property type="entry name" value="RNA_pol_sigma_r2"/>
</dbReference>
<organism evidence="7 8">
    <name type="scientific">Thiothrix caldifontis</name>
    <dbReference type="NCBI Taxonomy" id="525918"/>
    <lineage>
        <taxon>Bacteria</taxon>
        <taxon>Pseudomonadati</taxon>
        <taxon>Pseudomonadota</taxon>
        <taxon>Gammaproteobacteria</taxon>
        <taxon>Thiotrichales</taxon>
        <taxon>Thiotrichaceae</taxon>
        <taxon>Thiothrix</taxon>
    </lineage>
</organism>
<keyword evidence="3" id="KW-0731">Sigma factor</keyword>
<dbReference type="RefSeq" id="WP_093065238.1">
    <property type="nucleotide sequence ID" value="NZ_FNQP01000003.1"/>
</dbReference>
<protein>
    <submittedName>
        <fullName evidence="7">RNA polymerase sigma-70 factor, ECF subfamily</fullName>
    </submittedName>
</protein>
<dbReference type="Gene3D" id="1.10.1740.10">
    <property type="match status" value="1"/>
</dbReference>
<dbReference type="AlphaFoldDB" id="A0A1H3X533"/>
<comment type="similarity">
    <text evidence="1">Belongs to the sigma-70 factor family. ECF subfamily.</text>
</comment>
<reference evidence="7 8" key="1">
    <citation type="submission" date="2016-10" db="EMBL/GenBank/DDBJ databases">
        <authorList>
            <person name="de Groot N.N."/>
        </authorList>
    </citation>
    <scope>NUCLEOTIDE SEQUENCE [LARGE SCALE GENOMIC DNA]</scope>
    <source>
        <strain evidence="7 8">DSM 21228</strain>
    </source>
</reference>
<evidence type="ECO:0000313" key="7">
    <source>
        <dbReference type="EMBL" id="SDZ94529.1"/>
    </source>
</evidence>
<proteinExistence type="inferred from homology"/>
<dbReference type="GO" id="GO:0006352">
    <property type="term" value="P:DNA-templated transcription initiation"/>
    <property type="evidence" value="ECO:0007669"/>
    <property type="project" value="InterPro"/>
</dbReference>
<evidence type="ECO:0000313" key="8">
    <source>
        <dbReference type="Proteomes" id="UP000199397"/>
    </source>
</evidence>
<dbReference type="EMBL" id="FNQP01000003">
    <property type="protein sequence ID" value="SDZ94529.1"/>
    <property type="molecule type" value="Genomic_DNA"/>
</dbReference>
<dbReference type="Gene3D" id="1.10.10.10">
    <property type="entry name" value="Winged helix-like DNA-binding domain superfamily/Winged helix DNA-binding domain"/>
    <property type="match status" value="1"/>
</dbReference>
<evidence type="ECO:0000256" key="3">
    <source>
        <dbReference type="ARBA" id="ARBA00023082"/>
    </source>
</evidence>
<feature type="domain" description="RNA polymerase sigma factor 70 region 4 type 2" evidence="6">
    <location>
        <begin position="128"/>
        <end position="175"/>
    </location>
</feature>
<evidence type="ECO:0000256" key="4">
    <source>
        <dbReference type="ARBA" id="ARBA00023163"/>
    </source>
</evidence>